<feature type="region of interest" description="Disordered" evidence="2">
    <location>
        <begin position="345"/>
        <end position="379"/>
    </location>
</feature>
<keyword evidence="1" id="KW-0863">Zinc-finger</keyword>
<name>G0TWU1_TRYVY</name>
<feature type="compositionally biased region" description="Basic and acidic residues" evidence="2">
    <location>
        <begin position="345"/>
        <end position="359"/>
    </location>
</feature>
<keyword evidence="1" id="KW-0479">Metal-binding</keyword>
<dbReference type="OMA" id="WGDNIGP"/>
<sequence>MSDAEYSQVTTVDCIVCASPCEALAVFNCGHYVCYVCGLHIHSLIRGPCPVCRKDSDDLVVTRSLPNDGVEGNDDKFDMKSFCAEKAVLVLDKFLKCRVEGKELANELAKMYSHLCPLKTCWDSGYQEPFGNREMLEDHLHYDHKLSYCRICLDHRSVFLCEQRTYTTSELSLHMKGQCLFDPTSFLGHPPCLFCHKQHFYDDDHLLHHMRNKHLVCDFCAGSGVSLTYYRNRNDLNKHFAQKHKLCDDPGCAMLDPIERVYATEFELILHKQRAHKVRARVNPFVGEGTPDVGQGTGDSNDRHNSGGLASAGTSAAASVRVNGISITFDFIRYQESVQLLPMRQVEENRTSRGAEKQRSSTKNSGASTSDDLGLPAHYRNKRSVLAPLTKVEDLSKDRVSHGAAVAGNKRLTAPVASDQIAGTTVADSGKRADSHNVLRVVPSSSAVQNEMLDQVLRRELRDKALMNEFQATTANFINGKILTTDYFKHLRRHFFPTENAFNAVFPLLVATVPVAEKRYALEQVEKMLNAPEVQRLKHVQEEAKNAATSELAACLGSTRRAGTSSAARRLNINTRKKNAWLESNPISVLTQSRDDSHNEAKNRPPVAPDARQGSASTVVFPPAPARGSTSAWGTRGQSTQERGGSSFYLNPDDFPALPTTQPQRTAQEPRQRINFWVNTRGR</sequence>
<feature type="region of interest" description="Disordered" evidence="2">
    <location>
        <begin position="283"/>
        <end position="313"/>
    </location>
</feature>
<reference evidence="4" key="1">
    <citation type="journal article" date="2012" name="Proc. Natl. Acad. Sci. U.S.A.">
        <title>Antigenic diversity is generated by distinct evolutionary mechanisms in African trypanosome species.</title>
        <authorList>
            <person name="Jackson A.P."/>
            <person name="Berry A."/>
            <person name="Aslett M."/>
            <person name="Allison H.C."/>
            <person name="Burton P."/>
            <person name="Vavrova-Anderson J."/>
            <person name="Brown R."/>
            <person name="Browne H."/>
            <person name="Corton N."/>
            <person name="Hauser H."/>
            <person name="Gamble J."/>
            <person name="Gilderthorp R."/>
            <person name="Marcello L."/>
            <person name="McQuillan J."/>
            <person name="Otto T.D."/>
            <person name="Quail M.A."/>
            <person name="Sanders M.J."/>
            <person name="van Tonder A."/>
            <person name="Ginger M.L."/>
            <person name="Field M.C."/>
            <person name="Barry J.D."/>
            <person name="Hertz-Fowler C."/>
            <person name="Berriman M."/>
        </authorList>
    </citation>
    <scope>NUCLEOTIDE SEQUENCE</scope>
    <source>
        <strain evidence="4">Y486</strain>
    </source>
</reference>
<evidence type="ECO:0000313" key="4">
    <source>
        <dbReference type="EMBL" id="CCC48429.1"/>
    </source>
</evidence>
<evidence type="ECO:0000259" key="3">
    <source>
        <dbReference type="PROSITE" id="PS50089"/>
    </source>
</evidence>
<dbReference type="GO" id="GO:0061630">
    <property type="term" value="F:ubiquitin protein ligase activity"/>
    <property type="evidence" value="ECO:0007669"/>
    <property type="project" value="InterPro"/>
</dbReference>
<dbReference type="SUPFAM" id="SSF57850">
    <property type="entry name" value="RING/U-box"/>
    <property type="match status" value="1"/>
</dbReference>
<dbReference type="SMART" id="SM00355">
    <property type="entry name" value="ZnF_C2H2"/>
    <property type="match status" value="4"/>
</dbReference>
<protein>
    <recommendedName>
        <fullName evidence="3">RING-type domain-containing protein</fullName>
    </recommendedName>
</protein>
<dbReference type="GO" id="GO:0008270">
    <property type="term" value="F:zinc ion binding"/>
    <property type="evidence" value="ECO:0007669"/>
    <property type="project" value="UniProtKB-KW"/>
</dbReference>
<dbReference type="VEuPathDB" id="TriTrypDB:TvY486_0602200"/>
<dbReference type="InterPro" id="IPR001841">
    <property type="entry name" value="Znf_RING"/>
</dbReference>
<dbReference type="GO" id="GO:0016567">
    <property type="term" value="P:protein ubiquitination"/>
    <property type="evidence" value="ECO:0007669"/>
    <property type="project" value="TreeGrafter"/>
</dbReference>
<dbReference type="EMBL" id="HE573022">
    <property type="protein sequence ID" value="CCC48429.1"/>
    <property type="molecule type" value="Genomic_DNA"/>
</dbReference>
<keyword evidence="1" id="KW-0862">Zinc</keyword>
<evidence type="ECO:0000256" key="2">
    <source>
        <dbReference type="SAM" id="MobiDB-lite"/>
    </source>
</evidence>
<feature type="region of interest" description="Disordered" evidence="2">
    <location>
        <begin position="584"/>
        <end position="683"/>
    </location>
</feature>
<dbReference type="PANTHER" id="PTHR22938">
    <property type="entry name" value="ZINC FINGER PROTEIN 598"/>
    <property type="match status" value="1"/>
</dbReference>
<feature type="compositionally biased region" description="Basic and acidic residues" evidence="2">
    <location>
        <begin position="593"/>
        <end position="603"/>
    </location>
</feature>
<dbReference type="InterPro" id="IPR013083">
    <property type="entry name" value="Znf_RING/FYVE/PHD"/>
</dbReference>
<accession>G0TWU1</accession>
<dbReference type="Pfam" id="PF23202">
    <property type="entry name" value="PAH_ZNF598"/>
    <property type="match status" value="1"/>
</dbReference>
<organism evidence="4">
    <name type="scientific">Trypanosoma vivax (strain Y486)</name>
    <dbReference type="NCBI Taxonomy" id="1055687"/>
    <lineage>
        <taxon>Eukaryota</taxon>
        <taxon>Discoba</taxon>
        <taxon>Euglenozoa</taxon>
        <taxon>Kinetoplastea</taxon>
        <taxon>Metakinetoplastina</taxon>
        <taxon>Trypanosomatida</taxon>
        <taxon>Trypanosomatidae</taxon>
        <taxon>Trypanosoma</taxon>
        <taxon>Duttonella</taxon>
    </lineage>
</organism>
<feature type="compositionally biased region" description="Polar residues" evidence="2">
    <location>
        <begin position="361"/>
        <end position="371"/>
    </location>
</feature>
<dbReference type="PROSITE" id="PS50089">
    <property type="entry name" value="ZF_RING_2"/>
    <property type="match status" value="1"/>
</dbReference>
<dbReference type="InterPro" id="IPR044288">
    <property type="entry name" value="ZNF598/HEL2"/>
</dbReference>
<gene>
    <name evidence="4" type="ORF">TVY486_0602200</name>
</gene>
<dbReference type="InterPro" id="IPR057634">
    <property type="entry name" value="PAH_ZNF598/HEL2"/>
</dbReference>
<dbReference type="InterPro" id="IPR013087">
    <property type="entry name" value="Znf_C2H2_type"/>
</dbReference>
<feature type="compositionally biased region" description="Polar residues" evidence="2">
    <location>
        <begin position="659"/>
        <end position="669"/>
    </location>
</feature>
<dbReference type="GO" id="GO:0072344">
    <property type="term" value="P:rescue of stalled ribosome"/>
    <property type="evidence" value="ECO:0007669"/>
    <property type="project" value="InterPro"/>
</dbReference>
<feature type="domain" description="RING-type" evidence="3">
    <location>
        <begin position="14"/>
        <end position="53"/>
    </location>
</feature>
<dbReference type="GO" id="GO:0043022">
    <property type="term" value="F:ribosome binding"/>
    <property type="evidence" value="ECO:0007669"/>
    <property type="project" value="TreeGrafter"/>
</dbReference>
<evidence type="ECO:0000256" key="1">
    <source>
        <dbReference type="PROSITE-ProRule" id="PRU00175"/>
    </source>
</evidence>
<proteinExistence type="predicted"/>
<dbReference type="Gene3D" id="3.30.40.10">
    <property type="entry name" value="Zinc/RING finger domain, C3HC4 (zinc finger)"/>
    <property type="match status" value="1"/>
</dbReference>
<dbReference type="AlphaFoldDB" id="G0TWU1"/>
<feature type="compositionally biased region" description="Polar residues" evidence="2">
    <location>
        <begin position="628"/>
        <end position="644"/>
    </location>
</feature>
<dbReference type="PANTHER" id="PTHR22938:SF0">
    <property type="entry name" value="E3 UBIQUITIN-PROTEIN LIGASE ZNF598"/>
    <property type="match status" value="1"/>
</dbReference>